<dbReference type="GO" id="GO:0036503">
    <property type="term" value="P:ERAD pathway"/>
    <property type="evidence" value="ECO:0007669"/>
    <property type="project" value="TreeGrafter"/>
</dbReference>
<evidence type="ECO:0000313" key="3">
    <source>
        <dbReference type="Proteomes" id="UP001178507"/>
    </source>
</evidence>
<dbReference type="SMART" id="SM00213">
    <property type="entry name" value="UBQ"/>
    <property type="match status" value="1"/>
</dbReference>
<dbReference type="InterPro" id="IPR000626">
    <property type="entry name" value="Ubiquitin-like_dom"/>
</dbReference>
<comment type="caution">
    <text evidence="2">The sequence shown here is derived from an EMBL/GenBank/DDBJ whole genome shotgun (WGS) entry which is preliminary data.</text>
</comment>
<reference evidence="2" key="1">
    <citation type="submission" date="2023-08" db="EMBL/GenBank/DDBJ databases">
        <authorList>
            <person name="Chen Y."/>
            <person name="Shah S."/>
            <person name="Dougan E. K."/>
            <person name="Thang M."/>
            <person name="Chan C."/>
        </authorList>
    </citation>
    <scope>NUCLEOTIDE SEQUENCE</scope>
</reference>
<dbReference type="GO" id="GO:0051787">
    <property type="term" value="F:misfolded protein binding"/>
    <property type="evidence" value="ECO:0007669"/>
    <property type="project" value="TreeGrafter"/>
</dbReference>
<organism evidence="2 3">
    <name type="scientific">Effrenium voratum</name>
    <dbReference type="NCBI Taxonomy" id="2562239"/>
    <lineage>
        <taxon>Eukaryota</taxon>
        <taxon>Sar</taxon>
        <taxon>Alveolata</taxon>
        <taxon>Dinophyceae</taxon>
        <taxon>Suessiales</taxon>
        <taxon>Symbiodiniaceae</taxon>
        <taxon>Effrenium</taxon>
    </lineage>
</organism>
<dbReference type="InterPro" id="IPR029071">
    <property type="entry name" value="Ubiquitin-like_domsf"/>
</dbReference>
<dbReference type="PANTHER" id="PTHR15204">
    <property type="entry name" value="LARGE PROLINE-RICH PROTEIN BAG6"/>
    <property type="match status" value="1"/>
</dbReference>
<dbReference type="Gene3D" id="3.10.20.90">
    <property type="entry name" value="Phosphatidylinositol 3-kinase Catalytic Subunit, Chain A, domain 1"/>
    <property type="match status" value="1"/>
</dbReference>
<protein>
    <recommendedName>
        <fullName evidence="1">Ubiquitin-like domain-containing protein</fullName>
    </recommendedName>
</protein>
<evidence type="ECO:0000259" key="1">
    <source>
        <dbReference type="PROSITE" id="PS50053"/>
    </source>
</evidence>
<dbReference type="Pfam" id="PF00240">
    <property type="entry name" value="ubiquitin"/>
    <property type="match status" value="1"/>
</dbReference>
<accession>A0AA36IVL1</accession>
<dbReference type="GO" id="GO:0031593">
    <property type="term" value="F:polyubiquitin modification-dependent protein binding"/>
    <property type="evidence" value="ECO:0007669"/>
    <property type="project" value="TreeGrafter"/>
</dbReference>
<dbReference type="SUPFAM" id="SSF54236">
    <property type="entry name" value="Ubiquitin-like"/>
    <property type="match status" value="1"/>
</dbReference>
<proteinExistence type="predicted"/>
<dbReference type="GO" id="GO:0071818">
    <property type="term" value="C:BAT3 complex"/>
    <property type="evidence" value="ECO:0007669"/>
    <property type="project" value="TreeGrafter"/>
</dbReference>
<gene>
    <name evidence="2" type="ORF">EVOR1521_LOCUS18528</name>
</gene>
<dbReference type="PANTHER" id="PTHR15204:SF0">
    <property type="entry name" value="LARGE PROLINE-RICH PROTEIN BAG6"/>
    <property type="match status" value="1"/>
</dbReference>
<name>A0AA36IVL1_9DINO</name>
<dbReference type="PROSITE" id="PS50053">
    <property type="entry name" value="UBIQUITIN_2"/>
    <property type="match status" value="1"/>
</dbReference>
<keyword evidence="3" id="KW-1185">Reference proteome</keyword>
<dbReference type="EMBL" id="CAUJNA010002635">
    <property type="protein sequence ID" value="CAJ1393720.1"/>
    <property type="molecule type" value="Genomic_DNA"/>
</dbReference>
<feature type="domain" description="Ubiquitin-like" evidence="1">
    <location>
        <begin position="10"/>
        <end position="84"/>
    </location>
</feature>
<dbReference type="AlphaFoldDB" id="A0AA36IVL1"/>
<sequence length="356" mass="38951">MRAVEPGAVLEVNVKRIDGSSSSMEVRPEMTGLQFKELIAQKLGISTDQRLICRGRPIKDDDLVGAHVTESGQIVHMVQRPPATSASSTAAPHAPVQVHFMPPEFRGGPGPGMRPFMPHAMPGAPTVIGPMMPPMPAPGGFYHPPQMSGMPPFPHMQVFLQQGFNPPPPPAVRVEAREAALAPDRSPDRRELPWRDLRRLHCHLSTALGRSNQFRPQLPPNLPNATPEAELSAFLASLHAATSQLGVAVSDMQSAVGEGQRPQRLQFTMVLASAGRVFRSLSSALMNPPEQAEARDRDVQPLLASTWHAVPQVGRPEHLARPYLSALLRDLRQFLQQQDPEVLRQHPNLQMARGPP</sequence>
<dbReference type="Proteomes" id="UP001178507">
    <property type="component" value="Unassembled WGS sequence"/>
</dbReference>
<evidence type="ECO:0000313" key="2">
    <source>
        <dbReference type="EMBL" id="CAJ1393720.1"/>
    </source>
</evidence>